<name>A0A9D6QPM1_UNCEI</name>
<evidence type="ECO:0000256" key="3">
    <source>
        <dbReference type="ARBA" id="ARBA00022692"/>
    </source>
</evidence>
<dbReference type="PANTHER" id="PTHR34478:SF1">
    <property type="entry name" value="PROTEIN LEMA"/>
    <property type="match status" value="1"/>
</dbReference>
<evidence type="ECO:0000256" key="2">
    <source>
        <dbReference type="ARBA" id="ARBA00008854"/>
    </source>
</evidence>
<keyword evidence="4 6" id="KW-1133">Transmembrane helix</keyword>
<dbReference type="Proteomes" id="UP000807850">
    <property type="component" value="Unassembled WGS sequence"/>
</dbReference>
<evidence type="ECO:0000313" key="8">
    <source>
        <dbReference type="Proteomes" id="UP000807850"/>
    </source>
</evidence>
<protein>
    <submittedName>
        <fullName evidence="7">LemA family protein</fullName>
    </submittedName>
</protein>
<comment type="caution">
    <text evidence="7">The sequence shown here is derived from an EMBL/GenBank/DDBJ whole genome shotgun (WGS) entry which is preliminary data.</text>
</comment>
<feature type="transmembrane region" description="Helical" evidence="6">
    <location>
        <begin position="6"/>
        <end position="30"/>
    </location>
</feature>
<dbReference type="Pfam" id="PF04011">
    <property type="entry name" value="LemA"/>
    <property type="match status" value="1"/>
</dbReference>
<dbReference type="Gene3D" id="1.20.1440.20">
    <property type="entry name" value="LemA-like domain"/>
    <property type="match status" value="1"/>
</dbReference>
<evidence type="ECO:0000256" key="4">
    <source>
        <dbReference type="ARBA" id="ARBA00022989"/>
    </source>
</evidence>
<dbReference type="InterPro" id="IPR023353">
    <property type="entry name" value="LemA-like_dom_sf"/>
</dbReference>
<sequence>MHPGEILWAAVIGFAVFGTVGYGLSIYNGLVALKNNIARSWANIDVLLKQRHDELPKLVSTCEGYMQHERAIFDKLSEARGALAAARNIPERAEAEGMLSRALGNFFAVAESYPDLKANASFLQLQSRISEIENQIADRREFYNDTVTTFNTRIQQMPDAIVAGWLTLQPAELFKADESDRQDVEIQFAKAG</sequence>
<gene>
    <name evidence="7" type="ORF">HY076_07405</name>
</gene>
<keyword evidence="5 6" id="KW-0472">Membrane</keyword>
<reference evidence="7" key="1">
    <citation type="submission" date="2020-07" db="EMBL/GenBank/DDBJ databases">
        <title>Huge and variable diversity of episymbiotic CPR bacteria and DPANN archaea in groundwater ecosystems.</title>
        <authorList>
            <person name="He C.Y."/>
            <person name="Keren R."/>
            <person name="Whittaker M."/>
            <person name="Farag I.F."/>
            <person name="Doudna J."/>
            <person name="Cate J.H.D."/>
            <person name="Banfield J.F."/>
        </authorList>
    </citation>
    <scope>NUCLEOTIDE SEQUENCE</scope>
    <source>
        <strain evidence="7">NC_groundwater_928_Pr1_S-0.2um_72_17</strain>
    </source>
</reference>
<evidence type="ECO:0000256" key="5">
    <source>
        <dbReference type="ARBA" id="ARBA00023136"/>
    </source>
</evidence>
<dbReference type="EMBL" id="JACQAY010000243">
    <property type="protein sequence ID" value="MBI3540084.1"/>
    <property type="molecule type" value="Genomic_DNA"/>
</dbReference>
<accession>A0A9D6QPM1</accession>
<keyword evidence="3 6" id="KW-0812">Transmembrane</keyword>
<proteinExistence type="inferred from homology"/>
<dbReference type="PANTHER" id="PTHR34478">
    <property type="entry name" value="PROTEIN LEMA"/>
    <property type="match status" value="1"/>
</dbReference>
<evidence type="ECO:0000256" key="6">
    <source>
        <dbReference type="SAM" id="Phobius"/>
    </source>
</evidence>
<evidence type="ECO:0000313" key="7">
    <source>
        <dbReference type="EMBL" id="MBI3540084.1"/>
    </source>
</evidence>
<comment type="similarity">
    <text evidence="2">Belongs to the LemA family.</text>
</comment>
<organism evidence="7 8">
    <name type="scientific">Eiseniibacteriota bacterium</name>
    <dbReference type="NCBI Taxonomy" id="2212470"/>
    <lineage>
        <taxon>Bacteria</taxon>
        <taxon>Candidatus Eiseniibacteriota</taxon>
    </lineage>
</organism>
<dbReference type="InterPro" id="IPR007156">
    <property type="entry name" value="MamQ_LemA"/>
</dbReference>
<evidence type="ECO:0000256" key="1">
    <source>
        <dbReference type="ARBA" id="ARBA00004167"/>
    </source>
</evidence>
<comment type="subcellular location">
    <subcellularLocation>
        <location evidence="1">Membrane</location>
        <topology evidence="1">Single-pass membrane protein</topology>
    </subcellularLocation>
</comment>
<dbReference type="AlphaFoldDB" id="A0A9D6QPM1"/>
<dbReference type="GO" id="GO:0016020">
    <property type="term" value="C:membrane"/>
    <property type="evidence" value="ECO:0007669"/>
    <property type="project" value="UniProtKB-SubCell"/>
</dbReference>
<dbReference type="SUPFAM" id="SSF140478">
    <property type="entry name" value="LemA-like"/>
    <property type="match status" value="1"/>
</dbReference>